<gene>
    <name evidence="1" type="ORF">GUC01_25180</name>
</gene>
<dbReference type="AlphaFoldDB" id="A0A6L9AAV5"/>
<protein>
    <submittedName>
        <fullName evidence="1">Uncharacterized protein</fullName>
    </submittedName>
</protein>
<sequence>MNQLPRRALSRYGLTFHGNILSVNCQCRMLTRVRRTHSTSPVENSLITNPQEGEMDKKQIEALQSIIEEQDEAIRILSYRTDMILNMLSALTAALGGTKTNVYREVVIQQIDKFEKTIPGINAHLAEQEKDHALMAISSVALPKVE</sequence>
<dbReference type="Proteomes" id="UP000475070">
    <property type="component" value="Unassembled WGS sequence"/>
</dbReference>
<name>A0A6L9AAV5_ECOLX</name>
<proteinExistence type="predicted"/>
<reference evidence="1 2" key="1">
    <citation type="journal article" date="2019" name="Nat. Med.">
        <title>A library of human gut bacterial isolates paired with longitudinal multiomics data enables mechanistic microbiome research.</title>
        <authorList>
            <person name="Poyet M."/>
            <person name="Groussin M."/>
            <person name="Gibbons S.M."/>
            <person name="Avila-Pacheco J."/>
            <person name="Jiang X."/>
            <person name="Kearney S.M."/>
            <person name="Perrotta A.R."/>
            <person name="Berdy B."/>
            <person name="Zhao S."/>
            <person name="Lieberman T.D."/>
            <person name="Swanson P.K."/>
            <person name="Smith M."/>
            <person name="Roesemann S."/>
            <person name="Alexander J.E."/>
            <person name="Rich S.A."/>
            <person name="Livny J."/>
            <person name="Vlamakis H."/>
            <person name="Clish C."/>
            <person name="Bullock K."/>
            <person name="Deik A."/>
            <person name="Scott J."/>
            <person name="Pierce K.A."/>
            <person name="Xavier R.J."/>
            <person name="Alm E.J."/>
        </authorList>
    </citation>
    <scope>NUCLEOTIDE SEQUENCE [LARGE SCALE GENOMIC DNA]</scope>
    <source>
        <strain evidence="1 2">BIOML-A112</strain>
    </source>
</reference>
<dbReference type="EMBL" id="WXKQ01000067">
    <property type="protein sequence ID" value="NAG22251.1"/>
    <property type="molecule type" value="Genomic_DNA"/>
</dbReference>
<evidence type="ECO:0000313" key="2">
    <source>
        <dbReference type="Proteomes" id="UP000475070"/>
    </source>
</evidence>
<accession>A0A6L9AAV5</accession>
<evidence type="ECO:0000313" key="1">
    <source>
        <dbReference type="EMBL" id="NAG22251.1"/>
    </source>
</evidence>
<organism evidence="1 2">
    <name type="scientific">Escherichia coli</name>
    <dbReference type="NCBI Taxonomy" id="562"/>
    <lineage>
        <taxon>Bacteria</taxon>
        <taxon>Pseudomonadati</taxon>
        <taxon>Pseudomonadota</taxon>
        <taxon>Gammaproteobacteria</taxon>
        <taxon>Enterobacterales</taxon>
        <taxon>Enterobacteriaceae</taxon>
        <taxon>Escherichia</taxon>
    </lineage>
</organism>
<comment type="caution">
    <text evidence="1">The sequence shown here is derived from an EMBL/GenBank/DDBJ whole genome shotgun (WGS) entry which is preliminary data.</text>
</comment>